<dbReference type="Proteomes" id="UP000799302">
    <property type="component" value="Unassembled WGS sequence"/>
</dbReference>
<evidence type="ECO:0000256" key="6">
    <source>
        <dbReference type="ARBA" id="ARBA00022729"/>
    </source>
</evidence>
<evidence type="ECO:0000256" key="1">
    <source>
        <dbReference type="ARBA" id="ARBA00004613"/>
    </source>
</evidence>
<dbReference type="AlphaFoldDB" id="A0A6A6UMJ4"/>
<evidence type="ECO:0000256" key="11">
    <source>
        <dbReference type="PIRSR" id="PIRSR611150-2"/>
    </source>
</evidence>
<evidence type="ECO:0000256" key="13">
    <source>
        <dbReference type="SAM" id="SignalP"/>
    </source>
</evidence>
<dbReference type="Pfam" id="PF01083">
    <property type="entry name" value="Cutinase"/>
    <property type="match status" value="1"/>
</dbReference>
<dbReference type="EC" id="3.1.1.74" evidence="3"/>
<evidence type="ECO:0000256" key="4">
    <source>
        <dbReference type="ARBA" id="ARBA00022487"/>
    </source>
</evidence>
<evidence type="ECO:0000256" key="8">
    <source>
        <dbReference type="ARBA" id="ARBA00023157"/>
    </source>
</evidence>
<keyword evidence="6 13" id="KW-0732">Signal</keyword>
<dbReference type="GO" id="GO:0050525">
    <property type="term" value="F:cutinase activity"/>
    <property type="evidence" value="ECO:0007669"/>
    <property type="project" value="UniProtKB-EC"/>
</dbReference>
<evidence type="ECO:0000256" key="2">
    <source>
        <dbReference type="ARBA" id="ARBA00007534"/>
    </source>
</evidence>
<evidence type="ECO:0000256" key="9">
    <source>
        <dbReference type="ARBA" id="ARBA00034045"/>
    </source>
</evidence>
<name>A0A6A6UMJ4_9PEZI</name>
<dbReference type="SUPFAM" id="SSF53474">
    <property type="entry name" value="alpha/beta-Hydrolases"/>
    <property type="match status" value="1"/>
</dbReference>
<keyword evidence="4" id="KW-0719">Serine esterase</keyword>
<dbReference type="InterPro" id="IPR029058">
    <property type="entry name" value="AB_hydrolase_fold"/>
</dbReference>
<dbReference type="PRINTS" id="PR00129">
    <property type="entry name" value="CUTINASE"/>
</dbReference>
<evidence type="ECO:0000256" key="5">
    <source>
        <dbReference type="ARBA" id="ARBA00022525"/>
    </source>
</evidence>
<protein>
    <recommendedName>
        <fullName evidence="3">cutinase</fullName>
        <ecNumber evidence="3">3.1.1.74</ecNumber>
    </recommendedName>
</protein>
<accession>A0A6A6UMJ4</accession>
<keyword evidence="7" id="KW-0378">Hydrolase</keyword>
<evidence type="ECO:0000313" key="15">
    <source>
        <dbReference type="Proteomes" id="UP000799302"/>
    </source>
</evidence>
<sequence>MRSTLILGLASLALAQKGKVDPGGTPGNRGPNTENDLSTGGCRDVYFIMARASTEAGNMGGSMGPILCKGLRAAYGQKVGCQGVGAPYTAALADNAKAKGTTEEAITEATKMFTTAHSKCPKALIAFCGYSQGAAVMHNTVQALPEDVKKQVVGGVTFGDTRAKQDGFQIKNYPKDNIMIFCAKENNPPDSACEGKGPNSAHFLYTTNGEGPIALDFLKKKIDGALGGRQMVKKRGPSVLG</sequence>
<evidence type="ECO:0000313" key="14">
    <source>
        <dbReference type="EMBL" id="KAF2673462.1"/>
    </source>
</evidence>
<evidence type="ECO:0000256" key="3">
    <source>
        <dbReference type="ARBA" id="ARBA00013095"/>
    </source>
</evidence>
<organism evidence="14 15">
    <name type="scientific">Microthyrium microscopicum</name>
    <dbReference type="NCBI Taxonomy" id="703497"/>
    <lineage>
        <taxon>Eukaryota</taxon>
        <taxon>Fungi</taxon>
        <taxon>Dikarya</taxon>
        <taxon>Ascomycota</taxon>
        <taxon>Pezizomycotina</taxon>
        <taxon>Dothideomycetes</taxon>
        <taxon>Dothideomycetes incertae sedis</taxon>
        <taxon>Microthyriales</taxon>
        <taxon>Microthyriaceae</taxon>
        <taxon>Microthyrium</taxon>
    </lineage>
</organism>
<evidence type="ECO:0000256" key="7">
    <source>
        <dbReference type="ARBA" id="ARBA00022801"/>
    </source>
</evidence>
<feature type="chain" id="PRO_5025593252" description="cutinase" evidence="13">
    <location>
        <begin position="16"/>
        <end position="241"/>
    </location>
</feature>
<feature type="disulfide bond" evidence="11">
    <location>
        <begin position="42"/>
        <end position="120"/>
    </location>
</feature>
<dbReference type="EMBL" id="MU004231">
    <property type="protein sequence ID" value="KAF2673462.1"/>
    <property type="molecule type" value="Genomic_DNA"/>
</dbReference>
<feature type="active site" description="Nucleophile" evidence="10">
    <location>
        <position position="131"/>
    </location>
</feature>
<dbReference type="PANTHER" id="PTHR48250">
    <property type="entry name" value="CUTINASE 2-RELATED"/>
    <property type="match status" value="1"/>
</dbReference>
<feature type="disulfide bond" evidence="11">
    <location>
        <begin position="182"/>
        <end position="193"/>
    </location>
</feature>
<dbReference type="GO" id="GO:0005576">
    <property type="term" value="C:extracellular region"/>
    <property type="evidence" value="ECO:0007669"/>
    <property type="project" value="UniProtKB-SubCell"/>
</dbReference>
<evidence type="ECO:0000256" key="12">
    <source>
        <dbReference type="SAM" id="MobiDB-lite"/>
    </source>
</evidence>
<keyword evidence="5" id="KW-0964">Secreted</keyword>
<feature type="active site" evidence="10">
    <location>
        <position position="190"/>
    </location>
</feature>
<comment type="catalytic activity">
    <reaction evidence="9">
        <text>cutin + H2O = cutin monomers.</text>
        <dbReference type="EC" id="3.1.1.74"/>
    </reaction>
</comment>
<dbReference type="PANTHER" id="PTHR48250:SF3">
    <property type="entry name" value="CUTINASE 1-RELATED"/>
    <property type="match status" value="1"/>
</dbReference>
<dbReference type="Gene3D" id="3.40.50.1820">
    <property type="entry name" value="alpha/beta hydrolase"/>
    <property type="match status" value="1"/>
</dbReference>
<feature type="signal peptide" evidence="13">
    <location>
        <begin position="1"/>
        <end position="15"/>
    </location>
</feature>
<feature type="region of interest" description="Disordered" evidence="12">
    <location>
        <begin position="18"/>
        <end position="38"/>
    </location>
</feature>
<proteinExistence type="inferred from homology"/>
<feature type="active site" description="Proton donor/acceptor" evidence="10">
    <location>
        <position position="202"/>
    </location>
</feature>
<dbReference type="SMART" id="SM01110">
    <property type="entry name" value="Cutinase"/>
    <property type="match status" value="1"/>
</dbReference>
<reference evidence="14" key="1">
    <citation type="journal article" date="2020" name="Stud. Mycol.">
        <title>101 Dothideomycetes genomes: a test case for predicting lifestyles and emergence of pathogens.</title>
        <authorList>
            <person name="Haridas S."/>
            <person name="Albert R."/>
            <person name="Binder M."/>
            <person name="Bloem J."/>
            <person name="Labutti K."/>
            <person name="Salamov A."/>
            <person name="Andreopoulos B."/>
            <person name="Baker S."/>
            <person name="Barry K."/>
            <person name="Bills G."/>
            <person name="Bluhm B."/>
            <person name="Cannon C."/>
            <person name="Castanera R."/>
            <person name="Culley D."/>
            <person name="Daum C."/>
            <person name="Ezra D."/>
            <person name="Gonzalez J."/>
            <person name="Henrissat B."/>
            <person name="Kuo A."/>
            <person name="Liang C."/>
            <person name="Lipzen A."/>
            <person name="Lutzoni F."/>
            <person name="Magnuson J."/>
            <person name="Mondo S."/>
            <person name="Nolan M."/>
            <person name="Ohm R."/>
            <person name="Pangilinan J."/>
            <person name="Park H.-J."/>
            <person name="Ramirez L."/>
            <person name="Alfaro M."/>
            <person name="Sun H."/>
            <person name="Tritt A."/>
            <person name="Yoshinaga Y."/>
            <person name="Zwiers L.-H."/>
            <person name="Turgeon B."/>
            <person name="Goodwin S."/>
            <person name="Spatafora J."/>
            <person name="Crous P."/>
            <person name="Grigoriev I."/>
        </authorList>
    </citation>
    <scope>NUCLEOTIDE SEQUENCE</scope>
    <source>
        <strain evidence="14">CBS 115976</strain>
    </source>
</reference>
<evidence type="ECO:0000256" key="10">
    <source>
        <dbReference type="PIRSR" id="PIRSR611150-1"/>
    </source>
</evidence>
<dbReference type="GO" id="GO:0016052">
    <property type="term" value="P:carbohydrate catabolic process"/>
    <property type="evidence" value="ECO:0007669"/>
    <property type="project" value="TreeGrafter"/>
</dbReference>
<comment type="subcellular location">
    <subcellularLocation>
        <location evidence="1">Secreted</location>
    </subcellularLocation>
</comment>
<keyword evidence="15" id="KW-1185">Reference proteome</keyword>
<comment type="similarity">
    <text evidence="2">Belongs to the cutinase family.</text>
</comment>
<dbReference type="InterPro" id="IPR000675">
    <property type="entry name" value="Cutinase/axe"/>
</dbReference>
<dbReference type="OrthoDB" id="3225429at2759"/>
<gene>
    <name evidence="14" type="ORF">BT63DRAFT_157322</name>
</gene>
<dbReference type="InterPro" id="IPR011150">
    <property type="entry name" value="Cutinase_monf"/>
</dbReference>
<keyword evidence="8 11" id="KW-1015">Disulfide bond</keyword>